<reference evidence="1 2" key="1">
    <citation type="submission" date="2016-03" db="EMBL/GenBank/DDBJ databases">
        <title>EvidentialGene: Evidence-directed Construction of Genes on Genomes.</title>
        <authorList>
            <person name="Gilbert D.G."/>
            <person name="Choi J.-H."/>
            <person name="Mockaitis K."/>
            <person name="Colbourne J."/>
            <person name="Pfrender M."/>
        </authorList>
    </citation>
    <scope>NUCLEOTIDE SEQUENCE [LARGE SCALE GENOMIC DNA]</scope>
    <source>
        <strain evidence="1 2">Xinb3</strain>
        <tissue evidence="1">Complete organism</tissue>
    </source>
</reference>
<name>A0A164GEN3_9CRUS</name>
<accession>A0A164GEN3</accession>
<protein>
    <submittedName>
        <fullName evidence="1">Uncharacterized protein</fullName>
    </submittedName>
</protein>
<comment type="caution">
    <text evidence="1">The sequence shown here is derived from an EMBL/GenBank/DDBJ whole genome shotgun (WGS) entry which is preliminary data.</text>
</comment>
<dbReference type="EMBL" id="LRGB01015517">
    <property type="protein sequence ID" value="KZR98871.1"/>
    <property type="molecule type" value="Genomic_DNA"/>
</dbReference>
<evidence type="ECO:0000313" key="1">
    <source>
        <dbReference type="EMBL" id="KZR98871.1"/>
    </source>
</evidence>
<proteinExistence type="predicted"/>
<gene>
    <name evidence="1" type="ORF">APZ42_005511</name>
</gene>
<organism evidence="1 2">
    <name type="scientific">Daphnia magna</name>
    <dbReference type="NCBI Taxonomy" id="35525"/>
    <lineage>
        <taxon>Eukaryota</taxon>
        <taxon>Metazoa</taxon>
        <taxon>Ecdysozoa</taxon>
        <taxon>Arthropoda</taxon>
        <taxon>Crustacea</taxon>
        <taxon>Branchiopoda</taxon>
        <taxon>Diplostraca</taxon>
        <taxon>Cladocera</taxon>
        <taxon>Anomopoda</taxon>
        <taxon>Daphniidae</taxon>
        <taxon>Daphnia</taxon>
    </lineage>
</organism>
<sequence>MPCGHTHTHTQRIGISRQVTFTYRHFLTEIIFETCPFCFVWPKTKMSIVCVCAIRDGRMSTTHR</sequence>
<evidence type="ECO:0000313" key="2">
    <source>
        <dbReference type="Proteomes" id="UP000076858"/>
    </source>
</evidence>
<dbReference type="AlphaFoldDB" id="A0A164GEN3"/>
<dbReference type="Proteomes" id="UP000076858">
    <property type="component" value="Unassembled WGS sequence"/>
</dbReference>
<keyword evidence="2" id="KW-1185">Reference proteome</keyword>